<proteinExistence type="predicted"/>
<dbReference type="Proteomes" id="UP000824469">
    <property type="component" value="Unassembled WGS sequence"/>
</dbReference>
<evidence type="ECO:0000313" key="2">
    <source>
        <dbReference type="Proteomes" id="UP000824469"/>
    </source>
</evidence>
<gene>
    <name evidence="1" type="ORF">KI387_034320</name>
</gene>
<evidence type="ECO:0000313" key="1">
    <source>
        <dbReference type="EMBL" id="KAH9290203.1"/>
    </source>
</evidence>
<keyword evidence="2" id="KW-1185">Reference proteome</keyword>
<reference evidence="1 2" key="1">
    <citation type="journal article" date="2021" name="Nat. Plants">
        <title>The Taxus genome provides insights into paclitaxel biosynthesis.</title>
        <authorList>
            <person name="Xiong X."/>
            <person name="Gou J."/>
            <person name="Liao Q."/>
            <person name="Li Y."/>
            <person name="Zhou Q."/>
            <person name="Bi G."/>
            <person name="Li C."/>
            <person name="Du R."/>
            <person name="Wang X."/>
            <person name="Sun T."/>
            <person name="Guo L."/>
            <person name="Liang H."/>
            <person name="Lu P."/>
            <person name="Wu Y."/>
            <person name="Zhang Z."/>
            <person name="Ro D.K."/>
            <person name="Shang Y."/>
            <person name="Huang S."/>
            <person name="Yan J."/>
        </authorList>
    </citation>
    <scope>NUCLEOTIDE SEQUENCE [LARGE SCALE GENOMIC DNA]</scope>
    <source>
        <strain evidence="1">Ta-2019</strain>
    </source>
</reference>
<name>A0AA38C0H5_TAXCH</name>
<sequence length="63" mass="6942">VVMGYSKIGCLELAIKQALDVTVLRGTWIRGLAGMGDVFSDPCNGQEDNRLMVKKNSMLTIKR</sequence>
<dbReference type="AlphaFoldDB" id="A0AA38C0H5"/>
<organism evidence="1 2">
    <name type="scientific">Taxus chinensis</name>
    <name type="common">Chinese yew</name>
    <name type="synonym">Taxus wallichiana var. chinensis</name>
    <dbReference type="NCBI Taxonomy" id="29808"/>
    <lineage>
        <taxon>Eukaryota</taxon>
        <taxon>Viridiplantae</taxon>
        <taxon>Streptophyta</taxon>
        <taxon>Embryophyta</taxon>
        <taxon>Tracheophyta</taxon>
        <taxon>Spermatophyta</taxon>
        <taxon>Pinopsida</taxon>
        <taxon>Pinidae</taxon>
        <taxon>Conifers II</taxon>
        <taxon>Cupressales</taxon>
        <taxon>Taxaceae</taxon>
        <taxon>Taxus</taxon>
    </lineage>
</organism>
<dbReference type="EMBL" id="JAHRHJ020003813">
    <property type="protein sequence ID" value="KAH9290203.1"/>
    <property type="molecule type" value="Genomic_DNA"/>
</dbReference>
<comment type="caution">
    <text evidence="1">The sequence shown here is derived from an EMBL/GenBank/DDBJ whole genome shotgun (WGS) entry which is preliminary data.</text>
</comment>
<protein>
    <submittedName>
        <fullName evidence="1">Uncharacterized protein</fullName>
    </submittedName>
</protein>
<feature type="non-terminal residue" evidence="1">
    <location>
        <position position="63"/>
    </location>
</feature>
<feature type="non-terminal residue" evidence="1">
    <location>
        <position position="1"/>
    </location>
</feature>
<accession>A0AA38C0H5</accession>